<keyword evidence="3" id="KW-1185">Reference proteome</keyword>
<dbReference type="Pfam" id="PF06585">
    <property type="entry name" value="JHBP"/>
    <property type="match status" value="1"/>
</dbReference>
<accession>A0A067QGY0</accession>
<dbReference type="AlphaFoldDB" id="A0A067QGY0"/>
<feature type="signal peptide" evidence="1">
    <location>
        <begin position="1"/>
        <end position="15"/>
    </location>
</feature>
<protein>
    <submittedName>
        <fullName evidence="2">Uncharacterized protein</fullName>
    </submittedName>
</protein>
<dbReference type="EMBL" id="KK869344">
    <property type="protein sequence ID" value="KDR07457.1"/>
    <property type="molecule type" value="Genomic_DNA"/>
</dbReference>
<sequence>MNTLLFLLVLASATALKLPNYVKKCSIKDHNFNTCALESAKYALPHLIKGWCFQVPAVFSH</sequence>
<evidence type="ECO:0000313" key="3">
    <source>
        <dbReference type="Proteomes" id="UP000027135"/>
    </source>
</evidence>
<proteinExistence type="predicted"/>
<dbReference type="InParanoid" id="A0A067QGY0"/>
<dbReference type="InterPro" id="IPR010562">
    <property type="entry name" value="Haemolymph_juvenile_hormone-bd"/>
</dbReference>
<evidence type="ECO:0000256" key="1">
    <source>
        <dbReference type="SAM" id="SignalP"/>
    </source>
</evidence>
<reference evidence="2 3" key="1">
    <citation type="journal article" date="2014" name="Nat. Commun.">
        <title>Molecular traces of alternative social organization in a termite genome.</title>
        <authorList>
            <person name="Terrapon N."/>
            <person name="Li C."/>
            <person name="Robertson H.M."/>
            <person name="Ji L."/>
            <person name="Meng X."/>
            <person name="Booth W."/>
            <person name="Chen Z."/>
            <person name="Childers C.P."/>
            <person name="Glastad K.M."/>
            <person name="Gokhale K."/>
            <person name="Gowin J."/>
            <person name="Gronenberg W."/>
            <person name="Hermansen R.A."/>
            <person name="Hu H."/>
            <person name="Hunt B.G."/>
            <person name="Huylmans A.K."/>
            <person name="Khalil S.M."/>
            <person name="Mitchell R.D."/>
            <person name="Munoz-Torres M.C."/>
            <person name="Mustard J.A."/>
            <person name="Pan H."/>
            <person name="Reese J.T."/>
            <person name="Scharf M.E."/>
            <person name="Sun F."/>
            <person name="Vogel H."/>
            <person name="Xiao J."/>
            <person name="Yang W."/>
            <person name="Yang Z."/>
            <person name="Yang Z."/>
            <person name="Zhou J."/>
            <person name="Zhu J."/>
            <person name="Brent C.S."/>
            <person name="Elsik C.G."/>
            <person name="Goodisman M.A."/>
            <person name="Liberles D.A."/>
            <person name="Roe R.M."/>
            <person name="Vargo E.L."/>
            <person name="Vilcinskas A."/>
            <person name="Wang J."/>
            <person name="Bornberg-Bauer E."/>
            <person name="Korb J."/>
            <person name="Zhang G."/>
            <person name="Liebig J."/>
        </authorList>
    </citation>
    <scope>NUCLEOTIDE SEQUENCE [LARGE SCALE GENOMIC DNA]</scope>
    <source>
        <tissue evidence="2">Whole organism</tissue>
    </source>
</reference>
<dbReference type="Proteomes" id="UP000027135">
    <property type="component" value="Unassembled WGS sequence"/>
</dbReference>
<keyword evidence="1" id="KW-0732">Signal</keyword>
<feature type="chain" id="PRO_5012813719" evidence="1">
    <location>
        <begin position="16"/>
        <end position="61"/>
    </location>
</feature>
<gene>
    <name evidence="2" type="ORF">L798_03112</name>
</gene>
<evidence type="ECO:0000313" key="2">
    <source>
        <dbReference type="EMBL" id="KDR07457.1"/>
    </source>
</evidence>
<organism evidence="2 3">
    <name type="scientific">Zootermopsis nevadensis</name>
    <name type="common">Dampwood termite</name>
    <dbReference type="NCBI Taxonomy" id="136037"/>
    <lineage>
        <taxon>Eukaryota</taxon>
        <taxon>Metazoa</taxon>
        <taxon>Ecdysozoa</taxon>
        <taxon>Arthropoda</taxon>
        <taxon>Hexapoda</taxon>
        <taxon>Insecta</taxon>
        <taxon>Pterygota</taxon>
        <taxon>Neoptera</taxon>
        <taxon>Polyneoptera</taxon>
        <taxon>Dictyoptera</taxon>
        <taxon>Blattodea</taxon>
        <taxon>Blattoidea</taxon>
        <taxon>Termitoidae</taxon>
        <taxon>Termopsidae</taxon>
        <taxon>Zootermopsis</taxon>
    </lineage>
</organism>
<name>A0A067QGY0_ZOONE</name>